<gene>
    <name evidence="1" type="ORF">AMORRO_LOCUS6525</name>
</gene>
<sequence length="216" mass="23580">MNLTSGVTEVTGQSQNSDIPEITVSVVDVSDSVVENLNNKVGRAVTCDNAHNDNTNYKSSENKEMDAFLNEVHKKKVSDAIKQRNREKKLQAQDLNLVTQSCNSATSEASATNIPKSSHSDSNEIISQDETGKIRKKTGVEHKKGEGLDKLKHELFASETSQEPSIEQNLVNEISETLRPGKITSANISSIDEASQHLAQLCNKAFDAKDKANQAN</sequence>
<name>A0A9N9G005_9GLOM</name>
<evidence type="ECO:0000313" key="1">
    <source>
        <dbReference type="EMBL" id="CAG8572201.1"/>
    </source>
</evidence>
<dbReference type="EMBL" id="CAJVPV010004372">
    <property type="protein sequence ID" value="CAG8572201.1"/>
    <property type="molecule type" value="Genomic_DNA"/>
</dbReference>
<organism evidence="1 2">
    <name type="scientific">Acaulospora morrowiae</name>
    <dbReference type="NCBI Taxonomy" id="94023"/>
    <lineage>
        <taxon>Eukaryota</taxon>
        <taxon>Fungi</taxon>
        <taxon>Fungi incertae sedis</taxon>
        <taxon>Mucoromycota</taxon>
        <taxon>Glomeromycotina</taxon>
        <taxon>Glomeromycetes</taxon>
        <taxon>Diversisporales</taxon>
        <taxon>Acaulosporaceae</taxon>
        <taxon>Acaulospora</taxon>
    </lineage>
</organism>
<reference evidence="1" key="1">
    <citation type="submission" date="2021-06" db="EMBL/GenBank/DDBJ databases">
        <authorList>
            <person name="Kallberg Y."/>
            <person name="Tangrot J."/>
            <person name="Rosling A."/>
        </authorList>
    </citation>
    <scope>NUCLEOTIDE SEQUENCE</scope>
    <source>
        <strain evidence="1">CL551</strain>
    </source>
</reference>
<accession>A0A9N9G005</accession>
<keyword evidence="2" id="KW-1185">Reference proteome</keyword>
<evidence type="ECO:0000313" key="2">
    <source>
        <dbReference type="Proteomes" id="UP000789342"/>
    </source>
</evidence>
<protein>
    <submittedName>
        <fullName evidence="1">8006_t:CDS:1</fullName>
    </submittedName>
</protein>
<dbReference type="AlphaFoldDB" id="A0A9N9G005"/>
<dbReference type="Proteomes" id="UP000789342">
    <property type="component" value="Unassembled WGS sequence"/>
</dbReference>
<proteinExistence type="predicted"/>
<comment type="caution">
    <text evidence="1">The sequence shown here is derived from an EMBL/GenBank/DDBJ whole genome shotgun (WGS) entry which is preliminary data.</text>
</comment>